<reference evidence="3 4" key="1">
    <citation type="submission" date="2024-04" db="EMBL/GenBank/DDBJ databases">
        <authorList>
            <consortium name="Genoscope - CEA"/>
            <person name="William W."/>
        </authorList>
    </citation>
    <scope>NUCLEOTIDE SEQUENCE [LARGE SCALE GENOMIC DNA]</scope>
</reference>
<dbReference type="Pfam" id="PF00386">
    <property type="entry name" value="C1q"/>
    <property type="match status" value="1"/>
</dbReference>
<comment type="caution">
    <text evidence="3">The sequence shown here is derived from an EMBL/GenBank/DDBJ whole genome shotgun (WGS) entry which is preliminary data.</text>
</comment>
<evidence type="ECO:0000256" key="1">
    <source>
        <dbReference type="SAM" id="Coils"/>
    </source>
</evidence>
<evidence type="ECO:0000313" key="3">
    <source>
        <dbReference type="EMBL" id="CAL1542341.1"/>
    </source>
</evidence>
<evidence type="ECO:0000259" key="2">
    <source>
        <dbReference type="Pfam" id="PF00386"/>
    </source>
</evidence>
<dbReference type="Gene3D" id="1.10.287.950">
    <property type="entry name" value="Methyl-accepting chemotaxis protein"/>
    <property type="match status" value="1"/>
</dbReference>
<feature type="coiled-coil region" evidence="1">
    <location>
        <begin position="215"/>
        <end position="312"/>
    </location>
</feature>
<evidence type="ECO:0000313" key="4">
    <source>
        <dbReference type="Proteomes" id="UP001497497"/>
    </source>
</evidence>
<dbReference type="InterPro" id="IPR001073">
    <property type="entry name" value="C1q_dom"/>
</dbReference>
<organism evidence="3 4">
    <name type="scientific">Lymnaea stagnalis</name>
    <name type="common">Great pond snail</name>
    <name type="synonym">Helix stagnalis</name>
    <dbReference type="NCBI Taxonomy" id="6523"/>
    <lineage>
        <taxon>Eukaryota</taxon>
        <taxon>Metazoa</taxon>
        <taxon>Spiralia</taxon>
        <taxon>Lophotrochozoa</taxon>
        <taxon>Mollusca</taxon>
        <taxon>Gastropoda</taxon>
        <taxon>Heterobranchia</taxon>
        <taxon>Euthyneura</taxon>
        <taxon>Panpulmonata</taxon>
        <taxon>Hygrophila</taxon>
        <taxon>Lymnaeoidea</taxon>
        <taxon>Lymnaeidae</taxon>
        <taxon>Lymnaea</taxon>
    </lineage>
</organism>
<dbReference type="Gene3D" id="2.60.120.40">
    <property type="match status" value="1"/>
</dbReference>
<dbReference type="SUPFAM" id="SSF49842">
    <property type="entry name" value="TNF-like"/>
    <property type="match status" value="1"/>
</dbReference>
<gene>
    <name evidence="3" type="ORF">GSLYS_00015935001</name>
</gene>
<dbReference type="AlphaFoldDB" id="A0AAV2I8C7"/>
<keyword evidence="1" id="KW-0175">Coiled coil</keyword>
<name>A0AAV2I8C7_LYMST</name>
<feature type="domain" description="C1q" evidence="2">
    <location>
        <begin position="416"/>
        <end position="524"/>
    </location>
</feature>
<dbReference type="Proteomes" id="UP001497497">
    <property type="component" value="Unassembled WGS sequence"/>
</dbReference>
<dbReference type="SUPFAM" id="SSF57997">
    <property type="entry name" value="Tropomyosin"/>
    <property type="match status" value="1"/>
</dbReference>
<dbReference type="EMBL" id="CAXITT010000481">
    <property type="protein sequence ID" value="CAL1542341.1"/>
    <property type="molecule type" value="Genomic_DNA"/>
</dbReference>
<protein>
    <recommendedName>
        <fullName evidence="2">C1q domain-containing protein</fullName>
    </recommendedName>
</protein>
<accession>A0AAV2I8C7</accession>
<sequence>MEFPFLCVALYTSALRYPKMASKLMQSERFVKMINQHLEILNDERSTVIDSVDHRINQVQSEVNAWINGGNINQTTFIAMNNRIQENLSLFLEMSAGLSGKQIDEHETDLNKEKTTNNLTSPEAGLKIDDTKTGHLFESFENVHNLGVSVGSDASHNMTMRFAVLEEAVYSLKKTTTKVQDKLGNVEKMLKDLSTQQVNDHKKVEVLTNATLKSEKKLKNKITDLEKRYQDIKTNFDNMSETVTNVDDKLNRLEDEHKSVNISMNELNEQISSVRTCSNDVLMSIQDLSKSVESTNQHYNEMSDKMNQLEISMNLMSSQFTEQFENMNSLNKDKTDDLIGLVCQLLSKRLTPLEKLNETLNKKVNSGDKQLSEKVSSDNLVPEKSHTITEIERKCNLPKVGFVACKVLYKNVKNCDLTSYNSVDCNHGGHFEKSTGIFTAPLNGLYLISIMTTNQSSSEKNVINCCKIYRDTVTETILFSMASKNQTETWCAEIAAGEKLYLEWKQFDEHDTNRMNVRFSCYLIQTWT</sequence>
<dbReference type="InterPro" id="IPR008983">
    <property type="entry name" value="Tumour_necrosis_fac-like_dom"/>
</dbReference>
<keyword evidence="4" id="KW-1185">Reference proteome</keyword>
<proteinExistence type="predicted"/>